<evidence type="ECO:0000256" key="5">
    <source>
        <dbReference type="ARBA" id="ARBA00022801"/>
    </source>
</evidence>
<dbReference type="Ensembl" id="ENSEAST00005021040.2">
    <property type="protein sequence ID" value="ENSEASP00005019391.2"/>
    <property type="gene ID" value="ENSEASG00005013314.2"/>
</dbReference>
<feature type="signal peptide" evidence="12">
    <location>
        <begin position="1"/>
        <end position="31"/>
    </location>
</feature>
<dbReference type="GO" id="GO:0007160">
    <property type="term" value="P:cell-matrix adhesion"/>
    <property type="evidence" value="ECO:0007669"/>
    <property type="project" value="TreeGrafter"/>
</dbReference>
<evidence type="ECO:0000256" key="7">
    <source>
        <dbReference type="ARBA" id="ARBA00023157"/>
    </source>
</evidence>
<dbReference type="GO" id="GO:0016798">
    <property type="term" value="F:hydrolase activity, acting on glycosyl bonds"/>
    <property type="evidence" value="ECO:0007669"/>
    <property type="project" value="InterPro"/>
</dbReference>
<evidence type="ECO:0000256" key="4">
    <source>
        <dbReference type="ARBA" id="ARBA00022729"/>
    </source>
</evidence>
<accession>A0A8C4PP15</accession>
<dbReference type="Gene3D" id="3.20.20.80">
    <property type="entry name" value="Glycosidases"/>
    <property type="match status" value="2"/>
</dbReference>
<dbReference type="InterPro" id="IPR005199">
    <property type="entry name" value="Glyco_hydro_79"/>
</dbReference>
<keyword evidence="5" id="KW-0378">Hydrolase</keyword>
<name>A0A8C4PP15_EQUAS</name>
<comment type="similarity">
    <text evidence="2">Belongs to the glycosyl hydrolase 79 family.</text>
</comment>
<keyword evidence="3" id="KW-0964">Secreted</keyword>
<dbReference type="GO" id="GO:0031012">
    <property type="term" value="C:extracellular matrix"/>
    <property type="evidence" value="ECO:0007669"/>
    <property type="project" value="TreeGrafter"/>
</dbReference>
<evidence type="ECO:0000313" key="14">
    <source>
        <dbReference type="Proteomes" id="UP000694387"/>
    </source>
</evidence>
<gene>
    <name evidence="13" type="primary">HPSE</name>
</gene>
<evidence type="ECO:0000256" key="3">
    <source>
        <dbReference type="ARBA" id="ARBA00022525"/>
    </source>
</evidence>
<dbReference type="PANTHER" id="PTHR46145">
    <property type="entry name" value="HEPARANASE"/>
    <property type="match status" value="1"/>
</dbReference>
<evidence type="ECO:0000256" key="10">
    <source>
        <dbReference type="ARBA" id="ARBA00039100"/>
    </source>
</evidence>
<keyword evidence="14" id="KW-1185">Reference proteome</keyword>
<evidence type="ECO:0000256" key="1">
    <source>
        <dbReference type="ARBA" id="ARBA00004613"/>
    </source>
</evidence>
<keyword evidence="6" id="KW-0130">Cell adhesion</keyword>
<comment type="catalytic activity">
    <reaction evidence="9">
        <text>endohydrolysis of (1-&gt;4)-beta-D-glycosidic bonds of heparan sulfate chains in heparan sulfate proteoglycan.</text>
        <dbReference type="EC" id="3.2.1.166"/>
    </reaction>
</comment>
<sequence>MLLRWTRGLPLSPPLLLLLGPLGPFSPGARAGPAQAEDAVELDFSTERPVHLVSPAFLSFTIDANLATDPRFLTFLGSPKLRTLARGLSPAYLRFGGTKTDFLIFDPKKESTFEERSYWQSQVNQDICKSGSIPSDVEKRLQLEWPFQEQLLLRSQYQKKFKNSTYSKPNSFRKKAGIFIDGLQLGEDFIELRKLLGKFTVKNAKLYGPDVGQPRGKTVKMLKSFLKAGGGVIDSVTWHHYYLNGRIATKEDFLNPDVLDTFSSSVQKVFQVVEETRPHKKVWLGETSSAYGGGAPLLSNSFAAGFMWLDKLGLSARMGIEVVMRQVFFGAGNYHLVDDNFEPLPDYWLSLLFKKLVGTKVLVANVKSPETSKLRVYLHCTNINHPRYKEGDLTLYALNLYNVTKNLQLPYHLFGKRVDKYLIKPSGPDGLLSKSVQLNGETLKMVDDQTLPTLTEKPLRPGSSLGLPAFSYGFFVIRNAKVAACI</sequence>
<comment type="subcellular location">
    <subcellularLocation>
        <location evidence="1">Secreted</location>
    </subcellularLocation>
</comment>
<keyword evidence="7" id="KW-1015">Disulfide bond</keyword>
<evidence type="ECO:0000256" key="8">
    <source>
        <dbReference type="ARBA" id="ARBA00023180"/>
    </source>
</evidence>
<dbReference type="GeneTree" id="ENSGT00390000004874"/>
<dbReference type="AlphaFoldDB" id="A0A8C4PP15"/>
<reference evidence="13" key="2">
    <citation type="submission" date="2025-08" db="UniProtKB">
        <authorList>
            <consortium name="Ensembl"/>
        </authorList>
    </citation>
    <scope>IDENTIFICATION</scope>
</reference>
<organism evidence="13 14">
    <name type="scientific">Equus asinus</name>
    <name type="common">Donkey</name>
    <name type="synonym">Equus africanus asinus</name>
    <dbReference type="NCBI Taxonomy" id="9793"/>
    <lineage>
        <taxon>Eukaryota</taxon>
        <taxon>Metazoa</taxon>
        <taxon>Chordata</taxon>
        <taxon>Craniata</taxon>
        <taxon>Vertebrata</taxon>
        <taxon>Euteleostomi</taxon>
        <taxon>Mammalia</taxon>
        <taxon>Eutheria</taxon>
        <taxon>Laurasiatheria</taxon>
        <taxon>Perissodactyla</taxon>
        <taxon>Equidae</taxon>
        <taxon>Equus</taxon>
    </lineage>
</organism>
<evidence type="ECO:0000256" key="9">
    <source>
        <dbReference type="ARBA" id="ARBA00036917"/>
    </source>
</evidence>
<dbReference type="Pfam" id="PF03662">
    <property type="entry name" value="Glyco_hydro_79n"/>
    <property type="match status" value="1"/>
</dbReference>
<protein>
    <recommendedName>
        <fullName evidence="11">Heparanase</fullName>
        <ecNumber evidence="10">3.2.1.166</ecNumber>
    </recommendedName>
</protein>
<dbReference type="EC" id="3.2.1.166" evidence="10"/>
<reference evidence="13" key="3">
    <citation type="submission" date="2025-09" db="UniProtKB">
        <authorList>
            <consortium name="Ensembl"/>
        </authorList>
    </citation>
    <scope>IDENTIFICATION</scope>
</reference>
<dbReference type="GO" id="GO:0016020">
    <property type="term" value="C:membrane"/>
    <property type="evidence" value="ECO:0007669"/>
    <property type="project" value="InterPro"/>
</dbReference>
<evidence type="ECO:0000256" key="6">
    <source>
        <dbReference type="ARBA" id="ARBA00022889"/>
    </source>
</evidence>
<dbReference type="Proteomes" id="UP000694387">
    <property type="component" value="Chromosome 3"/>
</dbReference>
<evidence type="ECO:0000256" key="2">
    <source>
        <dbReference type="ARBA" id="ARBA00009800"/>
    </source>
</evidence>
<reference evidence="13 14" key="1">
    <citation type="journal article" date="2020" name="Nat. Commun.">
        <title>Donkey genomes provide new insights into domestication and selection for coat color.</title>
        <authorList>
            <person name="Wang"/>
            <person name="C."/>
            <person name="Li"/>
            <person name="H."/>
            <person name="Guo"/>
            <person name="Y."/>
            <person name="Huang"/>
            <person name="J."/>
            <person name="Sun"/>
            <person name="Y."/>
            <person name="Min"/>
            <person name="J."/>
            <person name="Wang"/>
            <person name="J."/>
            <person name="Fang"/>
            <person name="X."/>
            <person name="Zhao"/>
            <person name="Z."/>
            <person name="Wang"/>
            <person name="S."/>
            <person name="Zhang"/>
            <person name="Y."/>
            <person name="Liu"/>
            <person name="Q."/>
            <person name="Jiang"/>
            <person name="Q."/>
            <person name="Wang"/>
            <person name="X."/>
            <person name="Guo"/>
            <person name="Y."/>
            <person name="Yang"/>
            <person name="C."/>
            <person name="Wang"/>
            <person name="Y."/>
            <person name="Tian"/>
            <person name="F."/>
            <person name="Zhuang"/>
            <person name="G."/>
            <person name="Fan"/>
            <person name="Y."/>
            <person name="Gao"/>
            <person name="Q."/>
            <person name="Li"/>
            <person name="Y."/>
            <person name="Ju"/>
            <person name="Z."/>
            <person name="Li"/>
            <person name="J."/>
            <person name="Li"/>
            <person name="R."/>
            <person name="Hou"/>
            <person name="M."/>
            <person name="Yang"/>
            <person name="G."/>
            <person name="Liu"/>
            <person name="G."/>
            <person name="Liu"/>
            <person name="W."/>
            <person name="Guo"/>
            <person name="J."/>
            <person name="Pan"/>
            <person name="S."/>
            <person name="Fan"/>
            <person name="G."/>
            <person name="Zhang"/>
            <person name="W."/>
            <person name="Zhang"/>
            <person name="R."/>
            <person name="Yu"/>
            <person name="J."/>
            <person name="Zhang"/>
            <person name="X."/>
            <person name="Yin"/>
            <person name="Q."/>
            <person name="Ji"/>
            <person name="C."/>
            <person name="Jin"/>
            <person name="Y."/>
            <person name="Yue"/>
            <person name="G."/>
            <person name="Liu"/>
            <person name="M."/>
            <person name="Xu"/>
            <person name="J."/>
            <person name="Liu"/>
            <person name="S."/>
            <person name="Jordana"/>
            <person name="J."/>
            <person name="Noce"/>
            <person name="A."/>
            <person name="Amills"/>
            <person name="M."/>
            <person name="Wu"/>
            <person name="D.D."/>
            <person name="Li"/>
            <person name="S."/>
            <person name="Zhou"/>
            <person name="X. and Zhong"/>
            <person name="J."/>
        </authorList>
    </citation>
    <scope>NUCLEOTIDE SEQUENCE [LARGE SCALE GENOMIC DNA]</scope>
</reference>
<dbReference type="SUPFAM" id="SSF51445">
    <property type="entry name" value="(Trans)glycosidases"/>
    <property type="match status" value="1"/>
</dbReference>
<dbReference type="InterPro" id="IPR017853">
    <property type="entry name" value="GH"/>
</dbReference>
<dbReference type="GO" id="GO:0060055">
    <property type="term" value="P:angiogenesis involved in wound healing"/>
    <property type="evidence" value="ECO:0007669"/>
    <property type="project" value="TreeGrafter"/>
</dbReference>
<keyword evidence="4 12" id="KW-0732">Signal</keyword>
<feature type="chain" id="PRO_5040412295" description="Heparanase" evidence="12">
    <location>
        <begin position="32"/>
        <end position="486"/>
    </location>
</feature>
<keyword evidence="8" id="KW-0325">Glycoprotein</keyword>
<proteinExistence type="inferred from homology"/>
<evidence type="ECO:0000256" key="12">
    <source>
        <dbReference type="SAM" id="SignalP"/>
    </source>
</evidence>
<evidence type="ECO:0000313" key="13">
    <source>
        <dbReference type="Ensembl" id="ENSEASP00005019391.2"/>
    </source>
</evidence>
<dbReference type="PANTHER" id="PTHR46145:SF3">
    <property type="entry name" value="HEPARANASE"/>
    <property type="match status" value="1"/>
</dbReference>
<evidence type="ECO:0000256" key="11">
    <source>
        <dbReference type="ARBA" id="ARBA00040414"/>
    </source>
</evidence>
<dbReference type="GO" id="GO:0005615">
    <property type="term" value="C:extracellular space"/>
    <property type="evidence" value="ECO:0007669"/>
    <property type="project" value="TreeGrafter"/>
</dbReference>